<evidence type="ECO:0000313" key="1">
    <source>
        <dbReference type="EMBL" id="MBK1866594.1"/>
    </source>
</evidence>
<sequence length="320" mass="34840">MISFLASRLAFAGLVLLVLSAFVFFLFFVAPGDPARLLTGEKATEAQVAQVRANLGLDRPIHEQYLSFLGRTVQGDLGFSYRNQQPVTKLISNRMPATISLGIGAVLMWLALGIPIGIMSARHPGSWRDRMGQGFILVGVSFPTFVLGMALLYLLYFMPRQAGFTLFPAGGYKPFLADPLIWAWHMFLPWVTLALTTAAIYARLTRGEMLAVMGEDYIRTARAKGLSEHKVVLKHGFRSILTPLTTQLGADIAAVLGGAIVTEQVFGLQGIGSLAVQAVGNQDRPIIIGVVLLAGFFIVVANIMVDLLYVLLDPRVRNAH</sequence>
<proteinExistence type="predicted"/>
<dbReference type="Proteomes" id="UP000616151">
    <property type="component" value="Unassembled WGS sequence"/>
</dbReference>
<comment type="caution">
    <text evidence="1">The sequence shown here is derived from an EMBL/GenBank/DDBJ whole genome shotgun (WGS) entry which is preliminary data.</text>
</comment>
<dbReference type="EMBL" id="JAENHL010000006">
    <property type="protein sequence ID" value="MBK1866594.1"/>
    <property type="molecule type" value="Genomic_DNA"/>
</dbReference>
<keyword evidence="2" id="KW-1185">Reference proteome</keyword>
<accession>A0ACC5R1U6</accession>
<name>A0ACC5R1U6_9HYPH</name>
<organism evidence="1 2">
    <name type="scientific">Taklimakanibacter albus</name>
    <dbReference type="NCBI Taxonomy" id="2800327"/>
    <lineage>
        <taxon>Bacteria</taxon>
        <taxon>Pseudomonadati</taxon>
        <taxon>Pseudomonadota</taxon>
        <taxon>Alphaproteobacteria</taxon>
        <taxon>Hyphomicrobiales</taxon>
        <taxon>Aestuariivirgaceae</taxon>
        <taxon>Taklimakanibacter</taxon>
    </lineage>
</organism>
<gene>
    <name evidence="1" type="ORF">JHL16_09540</name>
</gene>
<protein>
    <submittedName>
        <fullName evidence="1">ABC transporter permease</fullName>
    </submittedName>
</protein>
<evidence type="ECO:0000313" key="2">
    <source>
        <dbReference type="Proteomes" id="UP000616151"/>
    </source>
</evidence>
<reference evidence="1" key="1">
    <citation type="submission" date="2021-01" db="EMBL/GenBank/DDBJ databases">
        <authorList>
            <person name="Sun Q."/>
        </authorList>
    </citation>
    <scope>NUCLEOTIDE SEQUENCE</scope>
    <source>
        <strain evidence="1">YIM B02566</strain>
    </source>
</reference>